<comment type="similarity">
    <text evidence="2 15">Belongs to the MGMT family.</text>
</comment>
<reference evidence="19 20" key="1">
    <citation type="submission" date="2020-08" db="EMBL/GenBank/DDBJ databases">
        <title>Sphingomonas sp. sand1-3 16S ribosomal RNA gene Genome sequencing and assembly.</title>
        <authorList>
            <person name="Kang M."/>
        </authorList>
    </citation>
    <scope>NUCLEOTIDE SEQUENCE [LARGE SCALE GENOMIC DNA]</scope>
    <source>
        <strain evidence="20">sand1-3</strain>
    </source>
</reference>
<comment type="catalytic activity">
    <reaction evidence="14 15">
        <text>a 6-O-methyl-2'-deoxyguanosine in DNA + L-cysteinyl-[protein] = S-methyl-L-cysteinyl-[protein] + a 2'-deoxyguanosine in DNA</text>
        <dbReference type="Rhea" id="RHEA:24000"/>
        <dbReference type="Rhea" id="RHEA-COMP:10131"/>
        <dbReference type="Rhea" id="RHEA-COMP:10132"/>
        <dbReference type="Rhea" id="RHEA-COMP:11367"/>
        <dbReference type="Rhea" id="RHEA-COMP:11368"/>
        <dbReference type="ChEBI" id="CHEBI:29950"/>
        <dbReference type="ChEBI" id="CHEBI:82612"/>
        <dbReference type="ChEBI" id="CHEBI:85445"/>
        <dbReference type="ChEBI" id="CHEBI:85448"/>
        <dbReference type="EC" id="2.1.1.63"/>
    </reaction>
</comment>
<keyword evidence="9" id="KW-0805">Transcription regulation</keyword>
<comment type="subcellular location">
    <subcellularLocation>
        <location evidence="15">Cytoplasm</location>
    </subcellularLocation>
</comment>
<dbReference type="PROSITE" id="PS01124">
    <property type="entry name" value="HTH_ARAC_FAMILY_2"/>
    <property type="match status" value="1"/>
</dbReference>
<proteinExistence type="inferred from homology"/>
<dbReference type="HAMAP" id="MF_00772">
    <property type="entry name" value="OGT"/>
    <property type="match status" value="1"/>
</dbReference>
<dbReference type="Pfam" id="PF02805">
    <property type="entry name" value="Ada_Zn_binding"/>
    <property type="match status" value="1"/>
</dbReference>
<dbReference type="NCBIfam" id="TIGR00589">
    <property type="entry name" value="ogt"/>
    <property type="match status" value="1"/>
</dbReference>
<dbReference type="InterPro" id="IPR023546">
    <property type="entry name" value="MGMT"/>
</dbReference>
<dbReference type="Proteomes" id="UP000515861">
    <property type="component" value="Chromosome"/>
</dbReference>
<evidence type="ECO:0000256" key="3">
    <source>
        <dbReference type="ARBA" id="ARBA00022490"/>
    </source>
</evidence>
<evidence type="ECO:0000256" key="4">
    <source>
        <dbReference type="ARBA" id="ARBA00022603"/>
    </source>
</evidence>
<dbReference type="SUPFAM" id="SSF57884">
    <property type="entry name" value="Ada DNA repair protein, N-terminal domain (N-Ada 10)"/>
    <property type="match status" value="1"/>
</dbReference>
<dbReference type="GO" id="GO:0043565">
    <property type="term" value="F:sequence-specific DNA binding"/>
    <property type="evidence" value="ECO:0007669"/>
    <property type="project" value="InterPro"/>
</dbReference>
<dbReference type="GO" id="GO:0005737">
    <property type="term" value="C:cytoplasm"/>
    <property type="evidence" value="ECO:0007669"/>
    <property type="project" value="UniProtKB-SubCell"/>
</dbReference>
<dbReference type="Pfam" id="PF01035">
    <property type="entry name" value="DNA_binding_1"/>
    <property type="match status" value="1"/>
</dbReference>
<dbReference type="PANTHER" id="PTHR10815:SF14">
    <property type="entry name" value="BIFUNCTIONAL TRANSCRIPTIONAL ACTIVATOR_DNA REPAIR ENZYME ADA"/>
    <property type="match status" value="1"/>
</dbReference>
<keyword evidence="5 15" id="KW-0808">Transferase</keyword>
<feature type="binding site" evidence="17">
    <location>
        <position position="43"/>
    </location>
    <ligand>
        <name>Zn(2+)</name>
        <dbReference type="ChEBI" id="CHEBI:29105"/>
    </ligand>
</feature>
<dbReference type="InterPro" id="IPR018062">
    <property type="entry name" value="HTH_AraC-typ_CS"/>
</dbReference>
<protein>
    <recommendedName>
        <fullName evidence="15">Methylated-DNA--protein-cysteine methyltransferase</fullName>
        <ecNumber evidence="15">2.1.1.63</ecNumber>
    </recommendedName>
    <alternativeName>
        <fullName evidence="15">6-O-methylguanine-DNA methyltransferase</fullName>
        <shortName evidence="15">MGMT</shortName>
    </alternativeName>
    <alternativeName>
        <fullName evidence="15">O-6-methylguanine-DNA-alkyltransferase</fullName>
    </alternativeName>
</protein>
<dbReference type="InterPro" id="IPR035451">
    <property type="entry name" value="Ada-like_dom_sf"/>
</dbReference>
<dbReference type="Pfam" id="PF12833">
    <property type="entry name" value="HTH_18"/>
    <property type="match status" value="1"/>
</dbReference>
<evidence type="ECO:0000313" key="20">
    <source>
        <dbReference type="Proteomes" id="UP000515861"/>
    </source>
</evidence>
<evidence type="ECO:0000313" key="19">
    <source>
        <dbReference type="EMBL" id="QNM82782.1"/>
    </source>
</evidence>
<evidence type="ECO:0000256" key="2">
    <source>
        <dbReference type="ARBA" id="ARBA00008711"/>
    </source>
</evidence>
<dbReference type="PANTHER" id="PTHR10815">
    <property type="entry name" value="METHYLATED-DNA--PROTEIN-CYSTEINE METHYLTRANSFERASE"/>
    <property type="match status" value="1"/>
</dbReference>
<keyword evidence="20" id="KW-1185">Reference proteome</keyword>
<sequence length="357" mass="38633">MLMSKFNSAETVGPDAAWAAFERRDRAFDGRVIGAVSTTGIYCKPSCPARRPRREHVEFFATPDEARAAGYRACLRCRPDEVGRDTAAVARAIALIEAADVPPTLEQLGRAVDYAPHHFQRVFKRQMGLSPADYARAVRAQRTERQLDRSDSITGAIYDAGYAAPSGFYDDAKERLGMTPSAWRDGGRGETIRYVVTDSPLGPLLVAATPKGICRLTFKEDVNALHRRFPNADIRPDDGTMRAWVDAVLTAIRTPSEAPEVPVDVRGTAFQEAVWKELRKIPLGQTRSYADIAAAVGKPGAVRAVGTANGSNPVSVLVPCHRVIRSDGTLGGYGGGLDNKKLLLAAEGITPELPFDG</sequence>
<dbReference type="KEGG" id="ssau:H8M03_12490"/>
<dbReference type="InterPro" id="IPR036217">
    <property type="entry name" value="MethylDNA_cys_MeTrfase_DNAb"/>
</dbReference>
<dbReference type="PIRSF" id="PIRSF000409">
    <property type="entry name" value="Ada"/>
    <property type="match status" value="1"/>
</dbReference>
<keyword evidence="11" id="KW-0010">Activator</keyword>
<feature type="active site" description="Nucleophile; methyl group acceptor" evidence="15">
    <location>
        <position position="320"/>
    </location>
</feature>
<dbReference type="PROSITE" id="PS00374">
    <property type="entry name" value="MGMT"/>
    <property type="match status" value="1"/>
</dbReference>
<dbReference type="PROSITE" id="PS00041">
    <property type="entry name" value="HTH_ARAC_FAMILY_1"/>
    <property type="match status" value="1"/>
</dbReference>
<feature type="binding site" evidence="17">
    <location>
        <position position="77"/>
    </location>
    <ligand>
        <name>Zn(2+)</name>
        <dbReference type="ChEBI" id="CHEBI:29105"/>
    </ligand>
</feature>
<dbReference type="InterPro" id="IPR036631">
    <property type="entry name" value="MGMT_N_sf"/>
</dbReference>
<evidence type="ECO:0000256" key="1">
    <source>
        <dbReference type="ARBA" id="ARBA00001286"/>
    </source>
</evidence>
<comment type="catalytic activity">
    <reaction evidence="1 15">
        <text>a 4-O-methyl-thymidine in DNA + L-cysteinyl-[protein] = a thymidine in DNA + S-methyl-L-cysteinyl-[protein]</text>
        <dbReference type="Rhea" id="RHEA:53428"/>
        <dbReference type="Rhea" id="RHEA-COMP:10131"/>
        <dbReference type="Rhea" id="RHEA-COMP:10132"/>
        <dbReference type="Rhea" id="RHEA-COMP:13555"/>
        <dbReference type="Rhea" id="RHEA-COMP:13556"/>
        <dbReference type="ChEBI" id="CHEBI:29950"/>
        <dbReference type="ChEBI" id="CHEBI:82612"/>
        <dbReference type="ChEBI" id="CHEBI:137386"/>
        <dbReference type="ChEBI" id="CHEBI:137387"/>
        <dbReference type="EC" id="2.1.1.63"/>
    </reaction>
</comment>
<keyword evidence="13 15" id="KW-0234">DNA repair</keyword>
<keyword evidence="8 17" id="KW-0862">Zinc</keyword>
<evidence type="ECO:0000256" key="11">
    <source>
        <dbReference type="ARBA" id="ARBA00023159"/>
    </source>
</evidence>
<evidence type="ECO:0000256" key="6">
    <source>
        <dbReference type="ARBA" id="ARBA00022723"/>
    </source>
</evidence>
<keyword evidence="7 15" id="KW-0227">DNA damage</keyword>
<dbReference type="GO" id="GO:0032259">
    <property type="term" value="P:methylation"/>
    <property type="evidence" value="ECO:0007669"/>
    <property type="project" value="UniProtKB-KW"/>
</dbReference>
<dbReference type="InterPro" id="IPR036388">
    <property type="entry name" value="WH-like_DNA-bd_sf"/>
</dbReference>
<dbReference type="AlphaFoldDB" id="A0A7G9L2D3"/>
<dbReference type="InterPro" id="IPR018060">
    <property type="entry name" value="HTH_AraC"/>
</dbReference>
<organism evidence="19 20">
    <name type="scientific">Sphingomonas sabuli</name>
    <dbReference type="NCBI Taxonomy" id="2764186"/>
    <lineage>
        <taxon>Bacteria</taxon>
        <taxon>Pseudomonadati</taxon>
        <taxon>Pseudomonadota</taxon>
        <taxon>Alphaproteobacteria</taxon>
        <taxon>Sphingomonadales</taxon>
        <taxon>Sphingomonadaceae</taxon>
        <taxon>Sphingomonas</taxon>
    </lineage>
</organism>
<evidence type="ECO:0000256" key="14">
    <source>
        <dbReference type="ARBA" id="ARBA00049348"/>
    </source>
</evidence>
<dbReference type="Gene3D" id="1.10.10.10">
    <property type="entry name" value="Winged helix-like DNA-binding domain superfamily/Winged helix DNA-binding domain"/>
    <property type="match status" value="1"/>
</dbReference>
<dbReference type="InterPro" id="IPR014048">
    <property type="entry name" value="MethylDNA_cys_MeTrfase_DNA-bd"/>
</dbReference>
<dbReference type="EC" id="2.1.1.63" evidence="15"/>
<keyword evidence="4 15" id="KW-0489">Methyltransferase</keyword>
<feature type="domain" description="HTH araC/xylS-type" evidence="18">
    <location>
        <begin position="104"/>
        <end position="186"/>
    </location>
</feature>
<evidence type="ECO:0000256" key="12">
    <source>
        <dbReference type="ARBA" id="ARBA00023163"/>
    </source>
</evidence>
<keyword evidence="3 15" id="KW-0963">Cytoplasm</keyword>
<dbReference type="InterPro" id="IPR009057">
    <property type="entry name" value="Homeodomain-like_sf"/>
</dbReference>
<dbReference type="SUPFAM" id="SSF53155">
    <property type="entry name" value="Methylated DNA-protein cysteine methyltransferase domain"/>
    <property type="match status" value="1"/>
</dbReference>
<feature type="binding site" evidence="17">
    <location>
        <position position="74"/>
    </location>
    <ligand>
        <name>Zn(2+)</name>
        <dbReference type="ChEBI" id="CHEBI:29105"/>
    </ligand>
</feature>
<comment type="function">
    <text evidence="15">Involved in the cellular defense against the biological effects of O6-methylguanine (O6-MeG) and O4-methylthymine (O4-MeT) in DNA. Repairs the methylated nucleobase in DNA by stoichiometrically transferring the methyl group to a cysteine residue in the enzyme. This is a suicide reaction: the enzyme is irreversibly inactivated.</text>
</comment>
<evidence type="ECO:0000256" key="7">
    <source>
        <dbReference type="ARBA" id="ARBA00022763"/>
    </source>
</evidence>
<evidence type="ECO:0000259" key="18">
    <source>
        <dbReference type="PROSITE" id="PS01124"/>
    </source>
</evidence>
<name>A0A7G9L2D3_9SPHN</name>
<dbReference type="GO" id="GO:0008270">
    <property type="term" value="F:zinc ion binding"/>
    <property type="evidence" value="ECO:0007669"/>
    <property type="project" value="InterPro"/>
</dbReference>
<dbReference type="InterPro" id="IPR016221">
    <property type="entry name" value="Bifunct_regulatory_prot_Ada"/>
</dbReference>
<comment type="miscellaneous">
    <text evidence="15">This enzyme catalyzes only one turnover and therefore is not strictly catalytic. According to one definition, an enzyme is a biocatalyst that acts repeatedly and over many reaction cycles.</text>
</comment>
<keyword evidence="10" id="KW-0238">DNA-binding</keyword>
<dbReference type="Gene3D" id="1.10.10.60">
    <property type="entry name" value="Homeodomain-like"/>
    <property type="match status" value="2"/>
</dbReference>
<accession>A0A7G9L2D3</accession>
<evidence type="ECO:0000256" key="5">
    <source>
        <dbReference type="ARBA" id="ARBA00022679"/>
    </source>
</evidence>
<evidence type="ECO:0000256" key="9">
    <source>
        <dbReference type="ARBA" id="ARBA00023015"/>
    </source>
</evidence>
<evidence type="ECO:0000256" key="15">
    <source>
        <dbReference type="HAMAP-Rule" id="MF_00772"/>
    </source>
</evidence>
<evidence type="ECO:0000256" key="8">
    <source>
        <dbReference type="ARBA" id="ARBA00022833"/>
    </source>
</evidence>
<feature type="binding site" evidence="17">
    <location>
        <position position="47"/>
    </location>
    <ligand>
        <name>Zn(2+)</name>
        <dbReference type="ChEBI" id="CHEBI:29105"/>
    </ligand>
</feature>
<keyword evidence="12" id="KW-0804">Transcription</keyword>
<dbReference type="Gene3D" id="3.30.160.70">
    <property type="entry name" value="Methylated DNA-protein cysteine methyltransferase domain"/>
    <property type="match status" value="1"/>
</dbReference>
<evidence type="ECO:0000256" key="16">
    <source>
        <dbReference type="PIRSR" id="PIRSR000409-1"/>
    </source>
</evidence>
<dbReference type="GO" id="GO:0003908">
    <property type="term" value="F:methylated-DNA-[protein]-cysteine S-methyltransferase activity"/>
    <property type="evidence" value="ECO:0007669"/>
    <property type="project" value="UniProtKB-UniRule"/>
</dbReference>
<dbReference type="InterPro" id="IPR001497">
    <property type="entry name" value="MethylDNA_cys_MeTrfase_AS"/>
</dbReference>
<feature type="active site" description="Nucleophile; methyl group acceptor from either O6-methylguanine or O4-methylthymine" evidence="16">
    <location>
        <position position="320"/>
    </location>
</feature>
<comment type="cofactor">
    <cofactor evidence="17">
        <name>Zn(2+)</name>
        <dbReference type="ChEBI" id="CHEBI:29105"/>
    </cofactor>
    <text evidence="17">Binds 1 zinc ion per subunit.</text>
</comment>
<evidence type="ECO:0000256" key="13">
    <source>
        <dbReference type="ARBA" id="ARBA00023204"/>
    </source>
</evidence>
<keyword evidence="6 17" id="KW-0479">Metal-binding</keyword>
<dbReference type="SUPFAM" id="SSF46689">
    <property type="entry name" value="Homeodomain-like"/>
    <property type="match status" value="1"/>
</dbReference>
<evidence type="ECO:0000256" key="10">
    <source>
        <dbReference type="ARBA" id="ARBA00023125"/>
    </source>
</evidence>
<dbReference type="EMBL" id="CP060697">
    <property type="protein sequence ID" value="QNM82782.1"/>
    <property type="molecule type" value="Genomic_DNA"/>
</dbReference>
<dbReference type="InterPro" id="IPR004026">
    <property type="entry name" value="Ada_DNA_repair_Zn-bd"/>
</dbReference>
<dbReference type="SUPFAM" id="SSF46767">
    <property type="entry name" value="Methylated DNA-protein cysteine methyltransferase, C-terminal domain"/>
    <property type="match status" value="1"/>
</dbReference>
<gene>
    <name evidence="19" type="ORF">H8M03_12490</name>
</gene>
<feature type="active site" description="Nucleophile; methyl group acceptor from methylphosphotriester" evidence="16">
    <location>
        <position position="43"/>
    </location>
</feature>
<dbReference type="SMART" id="SM00342">
    <property type="entry name" value="HTH_ARAC"/>
    <property type="match status" value="1"/>
</dbReference>
<evidence type="ECO:0000256" key="17">
    <source>
        <dbReference type="PIRSR" id="PIRSR000409-3"/>
    </source>
</evidence>
<dbReference type="FunFam" id="1.10.10.10:FF:000214">
    <property type="entry name" value="Methylated-DNA--protein-cysteine methyltransferase"/>
    <property type="match status" value="1"/>
</dbReference>
<dbReference type="GO" id="GO:0006307">
    <property type="term" value="P:DNA alkylation repair"/>
    <property type="evidence" value="ECO:0007669"/>
    <property type="project" value="UniProtKB-UniRule"/>
</dbReference>
<dbReference type="InterPro" id="IPR008332">
    <property type="entry name" value="MethylG_MeTrfase_N"/>
</dbReference>
<dbReference type="CDD" id="cd06445">
    <property type="entry name" value="ATase"/>
    <property type="match status" value="1"/>
</dbReference>
<dbReference type="Pfam" id="PF02870">
    <property type="entry name" value="Methyltransf_1N"/>
    <property type="match status" value="1"/>
</dbReference>
<dbReference type="GO" id="GO:0003700">
    <property type="term" value="F:DNA-binding transcription factor activity"/>
    <property type="evidence" value="ECO:0007669"/>
    <property type="project" value="InterPro"/>
</dbReference>
<dbReference type="Gene3D" id="3.40.10.10">
    <property type="entry name" value="DNA Methylphosphotriester Repair Domain"/>
    <property type="match status" value="1"/>
</dbReference>